<proteinExistence type="predicted"/>
<reference evidence="2" key="1">
    <citation type="submission" date="2020-08" db="EMBL/GenBank/DDBJ databases">
        <title>Genome public.</title>
        <authorList>
            <person name="Liu C."/>
            <person name="Sun Q."/>
        </authorList>
    </citation>
    <scope>NUCLEOTIDE SEQUENCE</scope>
    <source>
        <strain evidence="2">NSJ-50</strain>
    </source>
</reference>
<keyword evidence="1" id="KW-0472">Membrane</keyword>
<comment type="caution">
    <text evidence="2">The sequence shown here is derived from an EMBL/GenBank/DDBJ whole genome shotgun (WGS) entry which is preliminary data.</text>
</comment>
<evidence type="ECO:0000313" key="2">
    <source>
        <dbReference type="EMBL" id="MBC8596918.1"/>
    </source>
</evidence>
<sequence length="61" mass="6906">MKIRRQGEYGRFFKLFIYTEIAPVSLASFAGKTTSFMEKSFIKSYVGVCMEGAVIVLSHAY</sequence>
<organism evidence="2 3">
    <name type="scientific">Qingrenia yutianensis</name>
    <dbReference type="NCBI Taxonomy" id="2763676"/>
    <lineage>
        <taxon>Bacteria</taxon>
        <taxon>Bacillati</taxon>
        <taxon>Bacillota</taxon>
        <taxon>Clostridia</taxon>
        <taxon>Eubacteriales</taxon>
        <taxon>Oscillospiraceae</taxon>
        <taxon>Qingrenia</taxon>
    </lineage>
</organism>
<feature type="transmembrane region" description="Helical" evidence="1">
    <location>
        <begin position="12"/>
        <end position="30"/>
    </location>
</feature>
<protein>
    <submittedName>
        <fullName evidence="2">Uncharacterized protein</fullName>
    </submittedName>
</protein>
<dbReference type="EMBL" id="JACRTE010000010">
    <property type="protein sequence ID" value="MBC8596918.1"/>
    <property type="molecule type" value="Genomic_DNA"/>
</dbReference>
<accession>A0A926F9S0</accession>
<keyword evidence="1" id="KW-1133">Transmembrane helix</keyword>
<name>A0A926F9S0_9FIRM</name>
<evidence type="ECO:0000256" key="1">
    <source>
        <dbReference type="SAM" id="Phobius"/>
    </source>
</evidence>
<keyword evidence="3" id="KW-1185">Reference proteome</keyword>
<gene>
    <name evidence="2" type="ORF">H8706_08565</name>
</gene>
<dbReference type="RefSeq" id="WP_262432302.1">
    <property type="nucleotide sequence ID" value="NZ_JACRTE010000010.1"/>
</dbReference>
<dbReference type="AlphaFoldDB" id="A0A926F9S0"/>
<keyword evidence="1" id="KW-0812">Transmembrane</keyword>
<dbReference type="Proteomes" id="UP000647416">
    <property type="component" value="Unassembled WGS sequence"/>
</dbReference>
<evidence type="ECO:0000313" key="3">
    <source>
        <dbReference type="Proteomes" id="UP000647416"/>
    </source>
</evidence>